<feature type="compositionally biased region" description="Pro residues" evidence="1">
    <location>
        <begin position="1"/>
        <end position="11"/>
    </location>
</feature>
<feature type="transmembrane region" description="Helical" evidence="2">
    <location>
        <begin position="108"/>
        <end position="127"/>
    </location>
</feature>
<dbReference type="InterPro" id="IPR036259">
    <property type="entry name" value="MFS_trans_sf"/>
</dbReference>
<evidence type="ECO:0000313" key="3">
    <source>
        <dbReference type="EMBL" id="KJL34590.1"/>
    </source>
</evidence>
<evidence type="ECO:0000256" key="1">
    <source>
        <dbReference type="SAM" id="MobiDB-lite"/>
    </source>
</evidence>
<accession>A0A0F0LQP1</accession>
<feature type="compositionally biased region" description="Polar residues" evidence="1">
    <location>
        <begin position="39"/>
        <end position="49"/>
    </location>
</feature>
<dbReference type="PATRIC" id="fig|582680.6.peg.870"/>
<proteinExistence type="predicted"/>
<keyword evidence="2" id="KW-1133">Transmembrane helix</keyword>
<reference evidence="3 4" key="1">
    <citation type="submission" date="2015-02" db="EMBL/GenBank/DDBJ databases">
        <title>Draft genome sequences of ten Microbacterium spp. with emphasis on heavy metal contaminated environments.</title>
        <authorList>
            <person name="Corretto E."/>
        </authorList>
    </citation>
    <scope>NUCLEOTIDE SEQUENCE [LARGE SCALE GENOMIC DNA]</scope>
    <source>
        <strain evidence="3 4">ARN176</strain>
    </source>
</reference>
<evidence type="ECO:0000313" key="4">
    <source>
        <dbReference type="Proteomes" id="UP000033740"/>
    </source>
</evidence>
<gene>
    <name evidence="3" type="ORF">RS86_00845</name>
</gene>
<keyword evidence="2" id="KW-0472">Membrane</keyword>
<dbReference type="EMBL" id="JYIX01000027">
    <property type="protein sequence ID" value="KJL34590.1"/>
    <property type="molecule type" value="Genomic_DNA"/>
</dbReference>
<feature type="compositionally biased region" description="Low complexity" evidence="1">
    <location>
        <begin position="12"/>
        <end position="38"/>
    </location>
</feature>
<evidence type="ECO:0000256" key="2">
    <source>
        <dbReference type="SAM" id="Phobius"/>
    </source>
</evidence>
<comment type="caution">
    <text evidence="3">The sequence shown here is derived from an EMBL/GenBank/DDBJ whole genome shotgun (WGS) entry which is preliminary data.</text>
</comment>
<dbReference type="Proteomes" id="UP000033740">
    <property type="component" value="Unassembled WGS sequence"/>
</dbReference>
<protein>
    <recommendedName>
        <fullName evidence="5">IgA FC receptor</fullName>
    </recommendedName>
</protein>
<dbReference type="STRING" id="582680.RS86_00845"/>
<sequence>MSDPQQFPPAPGAQGAQPAPGMQPAPATSTPAPPYNTAQTGYPASTTQAGYPGAPAARDSGGLARAAFVLAIVSVALSLLSTALFRFVIIRLSYDMHLGANAISLYNIVGEVVLFLAYGVTLILGILGARRSRTLPAGIAIGVGGAGVVGIAFALLSGLIASAL</sequence>
<name>A0A0F0LQP1_9MICO</name>
<feature type="transmembrane region" description="Helical" evidence="2">
    <location>
        <begin position="67"/>
        <end position="88"/>
    </location>
</feature>
<dbReference type="RefSeq" id="WP_045270956.1">
    <property type="nucleotide sequence ID" value="NZ_JYIX01000027.1"/>
</dbReference>
<dbReference type="SUPFAM" id="SSF103473">
    <property type="entry name" value="MFS general substrate transporter"/>
    <property type="match status" value="1"/>
</dbReference>
<keyword evidence="4" id="KW-1185">Reference proteome</keyword>
<feature type="region of interest" description="Disordered" evidence="1">
    <location>
        <begin position="1"/>
        <end position="53"/>
    </location>
</feature>
<keyword evidence="2" id="KW-0812">Transmembrane</keyword>
<feature type="transmembrane region" description="Helical" evidence="2">
    <location>
        <begin position="139"/>
        <end position="161"/>
    </location>
</feature>
<evidence type="ECO:0008006" key="5">
    <source>
        <dbReference type="Google" id="ProtNLM"/>
    </source>
</evidence>
<organism evidence="3 4">
    <name type="scientific">Microbacterium azadirachtae</name>
    <dbReference type="NCBI Taxonomy" id="582680"/>
    <lineage>
        <taxon>Bacteria</taxon>
        <taxon>Bacillati</taxon>
        <taxon>Actinomycetota</taxon>
        <taxon>Actinomycetes</taxon>
        <taxon>Micrococcales</taxon>
        <taxon>Microbacteriaceae</taxon>
        <taxon>Microbacterium</taxon>
    </lineage>
</organism>
<dbReference type="AlphaFoldDB" id="A0A0F0LQP1"/>